<dbReference type="EMBL" id="CM055753">
    <property type="protein sequence ID" value="KAJ7991735.1"/>
    <property type="molecule type" value="Genomic_DNA"/>
</dbReference>
<gene>
    <name evidence="1" type="ORF">DPEC_G00286960</name>
</gene>
<proteinExistence type="predicted"/>
<name>A0ACC2FK55_DALPE</name>
<comment type="caution">
    <text evidence="1">The sequence shown here is derived from an EMBL/GenBank/DDBJ whole genome shotgun (WGS) entry which is preliminary data.</text>
</comment>
<evidence type="ECO:0000313" key="2">
    <source>
        <dbReference type="Proteomes" id="UP001157502"/>
    </source>
</evidence>
<organism evidence="1 2">
    <name type="scientific">Dallia pectoralis</name>
    <name type="common">Alaska blackfish</name>
    <dbReference type="NCBI Taxonomy" id="75939"/>
    <lineage>
        <taxon>Eukaryota</taxon>
        <taxon>Metazoa</taxon>
        <taxon>Chordata</taxon>
        <taxon>Craniata</taxon>
        <taxon>Vertebrata</taxon>
        <taxon>Euteleostomi</taxon>
        <taxon>Actinopterygii</taxon>
        <taxon>Neopterygii</taxon>
        <taxon>Teleostei</taxon>
        <taxon>Protacanthopterygii</taxon>
        <taxon>Esociformes</taxon>
        <taxon>Umbridae</taxon>
        <taxon>Dallia</taxon>
    </lineage>
</organism>
<protein>
    <submittedName>
        <fullName evidence="1">Uncharacterized protein</fullName>
    </submittedName>
</protein>
<sequence length="137" mass="14404">MLRCNRPFHQAPANAPSHLPLTIGSEHASLFSPHALLSGQMTHRKSPGGPQGAGGVGETTGWAAGGFWPLGTSGPLLCSVLHRDPALLWPQPELDPLGYTPTGGEDRCRGCLGLSGSLSLHRSLFMGDRVGCCWVLV</sequence>
<dbReference type="Proteomes" id="UP001157502">
    <property type="component" value="Chromosome 26"/>
</dbReference>
<evidence type="ECO:0000313" key="1">
    <source>
        <dbReference type="EMBL" id="KAJ7991735.1"/>
    </source>
</evidence>
<accession>A0ACC2FK55</accession>
<reference evidence="1" key="1">
    <citation type="submission" date="2021-05" db="EMBL/GenBank/DDBJ databases">
        <authorList>
            <person name="Pan Q."/>
            <person name="Jouanno E."/>
            <person name="Zahm M."/>
            <person name="Klopp C."/>
            <person name="Cabau C."/>
            <person name="Louis A."/>
            <person name="Berthelot C."/>
            <person name="Parey E."/>
            <person name="Roest Crollius H."/>
            <person name="Montfort J."/>
            <person name="Robinson-Rechavi M."/>
            <person name="Bouchez O."/>
            <person name="Lampietro C."/>
            <person name="Lopez Roques C."/>
            <person name="Donnadieu C."/>
            <person name="Postlethwait J."/>
            <person name="Bobe J."/>
            <person name="Dillon D."/>
            <person name="Chandos A."/>
            <person name="von Hippel F."/>
            <person name="Guiguen Y."/>
        </authorList>
    </citation>
    <scope>NUCLEOTIDE SEQUENCE</scope>
    <source>
        <strain evidence="1">YG-Jan2019</strain>
    </source>
</reference>
<keyword evidence="2" id="KW-1185">Reference proteome</keyword>